<proteinExistence type="inferred from homology"/>
<dbReference type="UniPathway" id="UPA00694"/>
<dbReference type="InterPro" id="IPR018513">
    <property type="entry name" value="Cell_synthase_bac"/>
</dbReference>
<keyword evidence="9 15" id="KW-0973">c-di-GMP</keyword>
<evidence type="ECO:0000256" key="9">
    <source>
        <dbReference type="ARBA" id="ARBA00022636"/>
    </source>
</evidence>
<evidence type="ECO:0000313" key="17">
    <source>
        <dbReference type="Proteomes" id="UP000198284"/>
    </source>
</evidence>
<keyword evidence="8 15" id="KW-0997">Cell inner membrane</keyword>
<keyword evidence="10 15" id="KW-0812">Transmembrane</keyword>
<keyword evidence="17" id="KW-1185">Reference proteome</keyword>
<keyword evidence="15" id="KW-0732">Signal</keyword>
<dbReference type="GO" id="GO:0005886">
    <property type="term" value="C:plasma membrane"/>
    <property type="evidence" value="ECO:0007669"/>
    <property type="project" value="UniProtKB-SubCell"/>
</dbReference>
<evidence type="ECO:0000256" key="7">
    <source>
        <dbReference type="ARBA" id="ARBA00022475"/>
    </source>
</evidence>
<dbReference type="Proteomes" id="UP000198284">
    <property type="component" value="Unassembled WGS sequence"/>
</dbReference>
<evidence type="ECO:0000256" key="5">
    <source>
        <dbReference type="ARBA" id="ARBA00011437"/>
    </source>
</evidence>
<evidence type="ECO:0000256" key="6">
    <source>
        <dbReference type="ARBA" id="ARBA00021844"/>
    </source>
</evidence>
<dbReference type="EMBL" id="FZOT01000007">
    <property type="protein sequence ID" value="SNS82325.1"/>
    <property type="molecule type" value="Genomic_DNA"/>
</dbReference>
<sequence>MTSSRTPNSLPLRGALAALLSLTPLLTQTASAAGATPEAAGAPAAAATQDAGSPVEVRRLSLGAIVNQPVLRLRTTEGRATVPFGLRADELATKASLRVRYAYSPALIASQSHMKVLLNEEVVAVFPLTKENANRQIVQDVDIDPRLVTSQNNLGFVFVGHYATECEDPLHTSLWADISGGSELQLSVRRIPVKSDLAILPEPFFDQRDSRKLSLPFVFAEAPDHGTLRAAGIAASWFGKLAAWRGARFPVAQNEPPKGHAIVFATNKARPAFLEQLPEFRDAKDREFKEPALTVLTNPADGVSKLLLISGRDAEDLRQASTALALGNAALTGPRADVKRPREEAPRQAYDAPAWVRMDRPMKLGELVQSPQQLQVFGHVPDPVRVDLRMPPDLFLWKSAGVPMDLRYRYTPPLRASESRLQMAINDELVQAVNLRAASFAGDGLRVALPLLEGGTLAERRETVIPPFKVGSRNQLQYGFSFTYHKDGSCRDTQVENVRAMIDPDSTVDFSGFPHYAQMPNLGHFASAGYPFTTYADLGQTAVVMPEQASREETEAMLALMGRMGEATGYPATRVTVVGPKQIAEVKDKDLLLIGAAPRQSLLLDWDAKLPATIAGPVRRISQPKRSVNMLYDWLGFDTRPDTNVATEASISGSGPLAAVLGFESPLKSGRSVVALTGNDSASMLQALDALDDFSLNRAIQGSAAFVRGNRVESVLAGDTYRIGALPWWSILLHEINQRPLLSAALKLALGVLALAVLWRGRRLLRRRNKDA</sequence>
<dbReference type="NCBIfam" id="NF008323">
    <property type="entry name" value="PRK11114.1-1"/>
    <property type="match status" value="1"/>
</dbReference>
<dbReference type="Gene3D" id="2.60.120.260">
    <property type="entry name" value="Galactose-binding domain-like"/>
    <property type="match status" value="2"/>
</dbReference>
<evidence type="ECO:0000256" key="13">
    <source>
        <dbReference type="ARBA" id="ARBA00023136"/>
    </source>
</evidence>
<dbReference type="RefSeq" id="WP_089399655.1">
    <property type="nucleotide sequence ID" value="NZ_FZOT01000007.1"/>
</dbReference>
<keyword evidence="11 15" id="KW-0135">Cellulose biosynthesis</keyword>
<comment type="function">
    <text evidence="1 15">Binds the cellulose synthase activator, bis-(3'-5') cyclic diguanylic acid (c-di-GMP).</text>
</comment>
<comment type="subcellular location">
    <subcellularLocation>
        <location evidence="2">Cell inner membrane</location>
        <topology evidence="2">Single-pass membrane protein</topology>
    </subcellularLocation>
</comment>
<evidence type="ECO:0000256" key="8">
    <source>
        <dbReference type="ARBA" id="ARBA00022519"/>
    </source>
</evidence>
<keyword evidence="12 15" id="KW-1133">Transmembrane helix</keyword>
<evidence type="ECO:0000256" key="4">
    <source>
        <dbReference type="ARBA" id="ARBA00010714"/>
    </source>
</evidence>
<dbReference type="OrthoDB" id="9806702at2"/>
<name>A0A239HMD9_9BURK</name>
<evidence type="ECO:0000256" key="15">
    <source>
        <dbReference type="RuleBase" id="RU365021"/>
    </source>
</evidence>
<dbReference type="PANTHER" id="PTHR39083:SF1">
    <property type="entry name" value="CYCLIC DI-GMP-BINDING PROTEIN"/>
    <property type="match status" value="1"/>
</dbReference>
<evidence type="ECO:0000256" key="2">
    <source>
        <dbReference type="ARBA" id="ARBA00004377"/>
    </source>
</evidence>
<dbReference type="GO" id="GO:0030244">
    <property type="term" value="P:cellulose biosynthetic process"/>
    <property type="evidence" value="ECO:0007669"/>
    <property type="project" value="UniProtKB-KW"/>
</dbReference>
<comment type="pathway">
    <text evidence="3 15">Glycan metabolism; bacterial cellulose biosynthesis.</text>
</comment>
<dbReference type="PANTHER" id="PTHR39083">
    <property type="entry name" value="CYCLIC DI-GMP-BINDING PROTEIN"/>
    <property type="match status" value="1"/>
</dbReference>
<dbReference type="PRINTS" id="PR01440">
    <property type="entry name" value="CELLSNTHASEB"/>
</dbReference>
<evidence type="ECO:0000256" key="14">
    <source>
        <dbReference type="ARBA" id="ARBA00033444"/>
    </source>
</evidence>
<evidence type="ECO:0000256" key="1">
    <source>
        <dbReference type="ARBA" id="ARBA00002057"/>
    </source>
</evidence>
<protein>
    <recommendedName>
        <fullName evidence="6 15">Cyclic di-GMP-binding protein</fullName>
    </recommendedName>
    <alternativeName>
        <fullName evidence="14 15">Cellulose synthase regulatory subunit</fullName>
    </alternativeName>
</protein>
<comment type="subunit">
    <text evidence="5 15">Tightly associated with the cellulose synthase catalytic subunit.</text>
</comment>
<evidence type="ECO:0000256" key="3">
    <source>
        <dbReference type="ARBA" id="ARBA00005186"/>
    </source>
</evidence>
<dbReference type="InterPro" id="IPR003920">
    <property type="entry name" value="Cell_synth_B"/>
</dbReference>
<feature type="transmembrane region" description="Helical" evidence="15">
    <location>
        <begin position="741"/>
        <end position="759"/>
    </location>
</feature>
<feature type="signal peptide" evidence="15">
    <location>
        <begin position="1"/>
        <end position="32"/>
    </location>
</feature>
<keyword evidence="7 15" id="KW-1003">Cell membrane</keyword>
<comment type="similarity">
    <text evidence="4 15">Belongs to the AcsB/BcsB family.</text>
</comment>
<gene>
    <name evidence="16" type="ORF">SAMN06265795_10759</name>
</gene>
<reference evidence="16 17" key="1">
    <citation type="submission" date="2017-06" db="EMBL/GenBank/DDBJ databases">
        <authorList>
            <person name="Kim H.J."/>
            <person name="Triplett B.A."/>
        </authorList>
    </citation>
    <scope>NUCLEOTIDE SEQUENCE [LARGE SCALE GENOMIC DNA]</scope>
    <source>
        <strain evidence="16 17">U15</strain>
    </source>
</reference>
<feature type="chain" id="PRO_5015217920" description="Cyclic di-GMP-binding protein" evidence="15">
    <location>
        <begin position="33"/>
        <end position="772"/>
    </location>
</feature>
<evidence type="ECO:0000313" key="16">
    <source>
        <dbReference type="EMBL" id="SNS82325.1"/>
    </source>
</evidence>
<organism evidence="16 17">
    <name type="scientific">Noviherbaspirillum humi</name>
    <dbReference type="NCBI Taxonomy" id="1688639"/>
    <lineage>
        <taxon>Bacteria</taxon>
        <taxon>Pseudomonadati</taxon>
        <taxon>Pseudomonadota</taxon>
        <taxon>Betaproteobacteria</taxon>
        <taxon>Burkholderiales</taxon>
        <taxon>Oxalobacteraceae</taxon>
        <taxon>Noviherbaspirillum</taxon>
    </lineage>
</organism>
<keyword evidence="13 15" id="KW-0472">Membrane</keyword>
<dbReference type="GO" id="GO:0006011">
    <property type="term" value="P:UDP-alpha-D-glucose metabolic process"/>
    <property type="evidence" value="ECO:0007669"/>
    <property type="project" value="InterPro"/>
</dbReference>
<evidence type="ECO:0000256" key="12">
    <source>
        <dbReference type="ARBA" id="ARBA00022989"/>
    </source>
</evidence>
<accession>A0A239HMD9</accession>
<evidence type="ECO:0000256" key="10">
    <source>
        <dbReference type="ARBA" id="ARBA00022692"/>
    </source>
</evidence>
<dbReference type="Pfam" id="PF03170">
    <property type="entry name" value="BcsB"/>
    <property type="match status" value="1"/>
</dbReference>
<dbReference type="AlphaFoldDB" id="A0A239HMD9"/>
<evidence type="ECO:0000256" key="11">
    <source>
        <dbReference type="ARBA" id="ARBA00022916"/>
    </source>
</evidence>